<reference evidence="16" key="1">
    <citation type="journal article" date="2020" name="Pathogens">
        <title>Viromes of Ten Alfalfa Plants in Australia Reveal Diverse Known Viruses and a Novel RNA Virus.</title>
        <authorList>
            <person name="Samarfard S."/>
            <person name="McTaggart A.R."/>
            <person name="Sharman M."/>
            <person name="Bejerman N.E."/>
            <person name="Dietzgen R.G."/>
        </authorList>
    </citation>
    <scope>NUCLEOTIDE SEQUENCE</scope>
    <source>
        <strain evidence="16">Alfalfa-SA9</strain>
    </source>
</reference>
<evidence type="ECO:0000256" key="15">
    <source>
        <dbReference type="RuleBase" id="RU363025"/>
    </source>
</evidence>
<comment type="subunit">
    <text evidence="14 15">Homomultimer. Interacts with the movement protein. Binds to single-stranded and double-stranded viral DNA.</text>
</comment>
<organism evidence="16">
    <name type="scientific">Chickpea chlorosis Australia virus</name>
    <dbReference type="NCBI Taxonomy" id="1302848"/>
    <lineage>
        <taxon>Viruses</taxon>
        <taxon>Monodnaviria</taxon>
        <taxon>Shotokuvirae</taxon>
        <taxon>Cressdnaviricota</taxon>
        <taxon>Repensiviricetes</taxon>
        <taxon>Geplafuvirales</taxon>
        <taxon>Geminiviridae</taxon>
        <taxon>Mastrevirus</taxon>
        <taxon>Mastrevirus arietini</taxon>
    </lineage>
</organism>
<comment type="function">
    <text evidence="15">Encapsidates the viral genome into characteristic twinned ('geminate') particles. Plays a role in protection of the genome from degradation, virus acquisition and transmission by insect vectors, infectivity, and systemic movement. The CP of monopartite geminiviruses is absolutely essential for virus movement.</text>
</comment>
<evidence type="ECO:0000256" key="10">
    <source>
        <dbReference type="ARBA" id="ARBA00023125"/>
    </source>
</evidence>
<evidence type="ECO:0000256" key="1">
    <source>
        <dbReference type="ARBA" id="ARBA00004147"/>
    </source>
</evidence>
<dbReference type="EMBL" id="MK648431">
    <property type="protein sequence ID" value="QGX86472.1"/>
    <property type="molecule type" value="Genomic_DNA"/>
</dbReference>
<dbReference type="GO" id="GO:0005198">
    <property type="term" value="F:structural molecule activity"/>
    <property type="evidence" value="ECO:0007669"/>
    <property type="project" value="InterPro"/>
</dbReference>
<evidence type="ECO:0000313" key="16">
    <source>
        <dbReference type="EMBL" id="QGX86472.1"/>
    </source>
</evidence>
<name>A0A6G5XP75_9GEMI</name>
<dbReference type="GO" id="GO:0075732">
    <property type="term" value="P:viral penetration into host nucleus"/>
    <property type="evidence" value="ECO:0007669"/>
    <property type="project" value="UniProtKB-KW"/>
</dbReference>
<evidence type="ECO:0000256" key="9">
    <source>
        <dbReference type="ARBA" id="ARBA00022844"/>
    </source>
</evidence>
<evidence type="ECO:0000256" key="2">
    <source>
        <dbReference type="ARBA" id="ARBA00004328"/>
    </source>
</evidence>
<comment type="similarity">
    <text evidence="3 15">Belongs to the geminiviridae capsid protein family.</text>
</comment>
<dbReference type="GO" id="GO:0046718">
    <property type="term" value="P:symbiont entry into host cell"/>
    <property type="evidence" value="ECO:0007669"/>
    <property type="project" value="UniProtKB-KW"/>
</dbReference>
<keyword evidence="6 15" id="KW-1163">Viral penetration into host nucleus</keyword>
<gene>
    <name evidence="16" type="primary">CP</name>
</gene>
<evidence type="ECO:0000256" key="13">
    <source>
        <dbReference type="ARBA" id="ARBA00031336"/>
    </source>
</evidence>
<dbReference type="InterPro" id="IPR029053">
    <property type="entry name" value="Viral_coat"/>
</dbReference>
<dbReference type="GO" id="GO:0003677">
    <property type="term" value="F:DNA binding"/>
    <property type="evidence" value="ECO:0007669"/>
    <property type="project" value="UniProtKB-KW"/>
</dbReference>
<keyword evidence="5 15" id="KW-1140">T=1 icosahedral capsid protein</keyword>
<evidence type="ECO:0000256" key="7">
    <source>
        <dbReference type="ARBA" id="ARBA00022561"/>
    </source>
</evidence>
<evidence type="ECO:0000256" key="11">
    <source>
        <dbReference type="ARBA" id="ARBA00023296"/>
    </source>
</evidence>
<evidence type="ECO:0000256" key="5">
    <source>
        <dbReference type="ARBA" id="ARBA00022431"/>
    </source>
</evidence>
<dbReference type="InterPro" id="IPR000143">
    <property type="entry name" value="Gemcoat_MSV"/>
</dbReference>
<dbReference type="GO" id="GO:0039615">
    <property type="term" value="C:T=1 icosahedral viral capsid"/>
    <property type="evidence" value="ECO:0007669"/>
    <property type="project" value="UniProtKB-KW"/>
</dbReference>
<protein>
    <recommendedName>
        <fullName evidence="4 15">Capsid protein</fullName>
    </recommendedName>
    <alternativeName>
        <fullName evidence="13 15">Coat protein</fullName>
    </alternativeName>
</protein>
<keyword evidence="10 15" id="KW-0238">DNA-binding</keyword>
<evidence type="ECO:0000256" key="14">
    <source>
        <dbReference type="ARBA" id="ARBA00046791"/>
    </source>
</evidence>
<comment type="function">
    <text evidence="15">Binds the genomic viral ssDNA and shuttles it into and out of the cell nucleus.</text>
</comment>
<sequence length="254" mass="28378">MAGRYKGQVYARKKGQYAKAYSALGVNSKRELEKLVNQPGRSLQVRRPALQVAEYLWTSNKAGITFSPGGATYLFTNFPQGANENCRHTNRTITYKMAIKAWVALDGSMVSRVCKFPVYFWLVYDKNPGDNNPGPSAIFDTLYQDQPGTWTVTRNVCHRFVVKKQWSVMLEANGVDPSVKQGSNYYGPGPCYGWRQMNKFFKRLGVSTEWKNSSTGDVADIKEGALYLVCAPGGGATIKVGGRFRMYFKSVGNQ</sequence>
<evidence type="ECO:0000256" key="8">
    <source>
        <dbReference type="ARBA" id="ARBA00022562"/>
    </source>
</evidence>
<keyword evidence="9 15" id="KW-0946">Virion</keyword>
<dbReference type="PRINTS" id="PR00223">
    <property type="entry name" value="GEMCOATARBR1"/>
</dbReference>
<dbReference type="Pfam" id="PF00844">
    <property type="entry name" value="Gemini_coat"/>
    <property type="match status" value="1"/>
</dbReference>
<keyword evidence="11 15" id="KW-1160">Virus entry into host cell</keyword>
<evidence type="ECO:0000256" key="12">
    <source>
        <dbReference type="ARBA" id="ARBA00025657"/>
    </source>
</evidence>
<dbReference type="Gene3D" id="2.60.120.20">
    <property type="match status" value="1"/>
</dbReference>
<evidence type="ECO:0000256" key="3">
    <source>
        <dbReference type="ARBA" id="ARBA00005468"/>
    </source>
</evidence>
<evidence type="ECO:0000256" key="6">
    <source>
        <dbReference type="ARBA" id="ARBA00022524"/>
    </source>
</evidence>
<keyword evidence="7 15" id="KW-0167">Capsid protein</keyword>
<dbReference type="InterPro" id="IPR000263">
    <property type="entry name" value="GV_A/BR1_coat"/>
</dbReference>
<comment type="function">
    <text evidence="12">Encapsidates the viral genome into characteristic twinned ('geminate') particles. Binds the genomic viral ssDNA and shuttles it into and out of the cell nucleus. Plays a role in protection of the genome from degradation, virus acquisition and transmission by insect vectors, infectivity, and systemic movement. The CP of monopartite geminiviruses is absolutely essential for virus movement.</text>
</comment>
<dbReference type="GO" id="GO:0042025">
    <property type="term" value="C:host cell nucleus"/>
    <property type="evidence" value="ECO:0007669"/>
    <property type="project" value="UniProtKB-SubCell"/>
</dbReference>
<keyword evidence="8 15" id="KW-1048">Host nucleus</keyword>
<proteinExistence type="inferred from homology"/>
<evidence type="ECO:0000256" key="4">
    <source>
        <dbReference type="ARBA" id="ARBA00018091"/>
    </source>
</evidence>
<comment type="subcellular location">
    <subcellularLocation>
        <location evidence="1 15">Host nucleus</location>
    </subcellularLocation>
    <subcellularLocation>
        <location evidence="2 15">Virion</location>
    </subcellularLocation>
</comment>
<dbReference type="PRINTS" id="PR00226">
    <property type="entry name" value="GEMCOATMSV"/>
</dbReference>
<dbReference type="GO" id="GO:0043657">
    <property type="term" value="C:host cell"/>
    <property type="evidence" value="ECO:0007669"/>
    <property type="project" value="GOC"/>
</dbReference>
<accession>A0A6G5XP75</accession>